<protein>
    <recommendedName>
        <fullName evidence="3">Pyridoxamine 5'-phosphate oxidase putative domain-containing protein</fullName>
    </recommendedName>
</protein>
<organism evidence="1 2">
    <name type="scientific">Winkia neuii subsp. anitrata</name>
    <dbReference type="NCBI Taxonomy" id="29318"/>
    <lineage>
        <taxon>Bacteria</taxon>
        <taxon>Bacillati</taxon>
        <taxon>Actinomycetota</taxon>
        <taxon>Actinomycetes</taxon>
        <taxon>Actinomycetales</taxon>
        <taxon>Actinomycetaceae</taxon>
        <taxon>Winkia</taxon>
    </lineage>
</organism>
<dbReference type="Proteomes" id="UP001211044">
    <property type="component" value="Chromosome"/>
</dbReference>
<evidence type="ECO:0000313" key="2">
    <source>
        <dbReference type="Proteomes" id="UP001211044"/>
    </source>
</evidence>
<dbReference type="EMBL" id="CP116394">
    <property type="protein sequence ID" value="WCE46898.1"/>
    <property type="molecule type" value="Genomic_DNA"/>
</dbReference>
<sequence length="115" mass="12552">MSIPVPFTSLAQVLKNYNSATLITLREGGFAKVMTVDPILKGGKILVANPRQSIKQNVAANNHVTLLWQPLQRHGWTLIVDGYGTIVADLLEIQMHSGMLHRPRAHGDGPAATVY</sequence>
<name>A0AB38XRI7_9ACTO</name>
<dbReference type="Gene3D" id="2.30.110.10">
    <property type="entry name" value="Electron Transport, Fmn-binding Protein, Chain A"/>
    <property type="match status" value="1"/>
</dbReference>
<reference evidence="1" key="1">
    <citation type="submission" date="2023-01" db="EMBL/GenBank/DDBJ databases">
        <title>Comparative Genomic Analysis of the Clinically-Derived Winkia Strain NY0527 Provides Evidence into the Taxonomic Reassignment of Winkia neuii and Characterizes Their Virulence Traits.</title>
        <authorList>
            <person name="Cai X."/>
            <person name="Peng Y."/>
            <person name="Li M."/>
            <person name="Qiu Y."/>
            <person name="Wang Y."/>
            <person name="Xu L."/>
            <person name="Hou Q."/>
        </authorList>
    </citation>
    <scope>NUCLEOTIDE SEQUENCE</scope>
    <source>
        <strain evidence="1">NY0527</strain>
    </source>
</reference>
<dbReference type="RefSeq" id="WP_004806196.1">
    <property type="nucleotide sequence ID" value="NZ_CP116394.1"/>
</dbReference>
<evidence type="ECO:0000313" key="1">
    <source>
        <dbReference type="EMBL" id="WCE46898.1"/>
    </source>
</evidence>
<dbReference type="AlphaFoldDB" id="A0AB38XRI7"/>
<evidence type="ECO:0008006" key="3">
    <source>
        <dbReference type="Google" id="ProtNLM"/>
    </source>
</evidence>
<gene>
    <name evidence="1" type="ORF">PIG85_04415</name>
</gene>
<dbReference type="SUPFAM" id="SSF50475">
    <property type="entry name" value="FMN-binding split barrel"/>
    <property type="match status" value="1"/>
</dbReference>
<accession>A0AB38XRI7</accession>
<dbReference type="KEGG" id="wne:PIG85_04415"/>
<proteinExistence type="predicted"/>
<dbReference type="InterPro" id="IPR012349">
    <property type="entry name" value="Split_barrel_FMN-bd"/>
</dbReference>